<feature type="compositionally biased region" description="Low complexity" evidence="1">
    <location>
        <begin position="281"/>
        <end position="295"/>
    </location>
</feature>
<dbReference type="Pfam" id="PF20149">
    <property type="entry name" value="DUF6532"/>
    <property type="match status" value="1"/>
</dbReference>
<feature type="compositionally biased region" description="Acidic residues" evidence="1">
    <location>
        <begin position="87"/>
        <end position="96"/>
    </location>
</feature>
<accession>A0AAD5VI89</accession>
<feature type="domain" description="DUF6532" evidence="2">
    <location>
        <begin position="328"/>
        <end position="548"/>
    </location>
</feature>
<feature type="compositionally biased region" description="Polar residues" evidence="1">
    <location>
        <begin position="227"/>
        <end position="243"/>
    </location>
</feature>
<dbReference type="InterPro" id="IPR045341">
    <property type="entry name" value="DUF6532"/>
</dbReference>
<feature type="compositionally biased region" description="Acidic residues" evidence="1">
    <location>
        <begin position="156"/>
        <end position="168"/>
    </location>
</feature>
<feature type="compositionally biased region" description="Basic and acidic residues" evidence="1">
    <location>
        <begin position="182"/>
        <end position="194"/>
    </location>
</feature>
<feature type="compositionally biased region" description="Basic and acidic residues" evidence="1">
    <location>
        <begin position="67"/>
        <end position="76"/>
    </location>
</feature>
<comment type="caution">
    <text evidence="3">The sequence shown here is derived from an EMBL/GenBank/DDBJ whole genome shotgun (WGS) entry which is preliminary data.</text>
</comment>
<dbReference type="Proteomes" id="UP001213000">
    <property type="component" value="Unassembled WGS sequence"/>
</dbReference>
<dbReference type="EMBL" id="JANIEX010001070">
    <property type="protein sequence ID" value="KAJ3561017.1"/>
    <property type="molecule type" value="Genomic_DNA"/>
</dbReference>
<feature type="compositionally biased region" description="Polar residues" evidence="1">
    <location>
        <begin position="100"/>
        <end position="109"/>
    </location>
</feature>
<evidence type="ECO:0000313" key="3">
    <source>
        <dbReference type="EMBL" id="KAJ3561017.1"/>
    </source>
</evidence>
<evidence type="ECO:0000256" key="1">
    <source>
        <dbReference type="SAM" id="MobiDB-lite"/>
    </source>
</evidence>
<dbReference type="AlphaFoldDB" id="A0AAD5VI89"/>
<keyword evidence="4" id="KW-1185">Reference proteome</keyword>
<protein>
    <recommendedName>
        <fullName evidence="2">DUF6532 domain-containing protein</fullName>
    </recommendedName>
</protein>
<evidence type="ECO:0000259" key="2">
    <source>
        <dbReference type="Pfam" id="PF20149"/>
    </source>
</evidence>
<reference evidence="3" key="1">
    <citation type="submission" date="2022-07" db="EMBL/GenBank/DDBJ databases">
        <title>Genome Sequence of Leucocoprinus birnbaumii.</title>
        <authorList>
            <person name="Buettner E."/>
        </authorList>
    </citation>
    <scope>NUCLEOTIDE SEQUENCE</scope>
    <source>
        <strain evidence="3">VT141</strain>
    </source>
</reference>
<evidence type="ECO:0000313" key="4">
    <source>
        <dbReference type="Proteomes" id="UP001213000"/>
    </source>
</evidence>
<name>A0AAD5VI89_9AGAR</name>
<gene>
    <name evidence="3" type="ORF">NP233_g10457</name>
</gene>
<organism evidence="3 4">
    <name type="scientific">Leucocoprinus birnbaumii</name>
    <dbReference type="NCBI Taxonomy" id="56174"/>
    <lineage>
        <taxon>Eukaryota</taxon>
        <taxon>Fungi</taxon>
        <taxon>Dikarya</taxon>
        <taxon>Basidiomycota</taxon>
        <taxon>Agaricomycotina</taxon>
        <taxon>Agaricomycetes</taxon>
        <taxon>Agaricomycetidae</taxon>
        <taxon>Agaricales</taxon>
        <taxon>Agaricineae</taxon>
        <taxon>Agaricaceae</taxon>
        <taxon>Leucocoprinus</taxon>
    </lineage>
</organism>
<proteinExistence type="predicted"/>
<feature type="region of interest" description="Disordered" evidence="1">
    <location>
        <begin position="1"/>
        <end position="295"/>
    </location>
</feature>
<feature type="compositionally biased region" description="Basic and acidic residues" evidence="1">
    <location>
        <begin position="259"/>
        <end position="271"/>
    </location>
</feature>
<feature type="compositionally biased region" description="Polar residues" evidence="1">
    <location>
        <begin position="198"/>
        <end position="218"/>
    </location>
</feature>
<sequence length="600" mass="67153">MSQNAVSERELVREQNRRLEKARRKATKDQEDEQILAKPRGERKAKKDALIRKDWLVDAPSTRGSKRTNETDERPGKPAKKKRYDDDNNDDMSEEDVPSKGTQSRTAMTAKNKAPKHSKQDGGKGKRRARRNSTTSTDSEEDDLRPARGVPSESSESSDDDSAAEDDFEKERVIAHKPRSKSRSESDDVSRLFDSDENVVSASTSRSKNSSESLTPATSEPDFHQLSPAQRASSGSRTIVSTHGDSHPEKTKASRKKSTKQDAVFHNERPEVVGAADESDSNAPDPAADPTTSAPSKLKVIAWPACVHLVKNGGKQKQRPLITALINRAILLAENHVVLEHGFIEVKNRQSYRTDLIRESAEQLWDENKEDSEFHELRKRAFADESFRLHTGNLALDRLSHARTLLRSAAILHIMHFRLGDDELCGPRVRHLLKDHSFIFPGRWTEESTTSPTWMVDADKIYLNPALIKTIRRGWFHTPTSFGTQYTHAFVSSVQSDGEGREFTIPVVATACAAMYAAISMWETGDFVDEPFRAEKFAPVYDVHESALLNMKKKSVNAYHKIMSTLYREVRSQNGGGAAPIQDGNPLGLWVPSVSLDLHV</sequence>
<feature type="compositionally biased region" description="Basic and acidic residues" evidence="1">
    <location>
        <begin position="7"/>
        <end position="19"/>
    </location>
</feature>
<feature type="compositionally biased region" description="Basic and acidic residues" evidence="1">
    <location>
        <begin position="39"/>
        <end position="56"/>
    </location>
</feature>